<proteinExistence type="predicted"/>
<feature type="chain" id="PRO_5003026735" evidence="1">
    <location>
        <begin position="21"/>
        <end position="361"/>
    </location>
</feature>
<accession>D1PXK6</accession>
<dbReference type="Pfam" id="PF19580">
    <property type="entry name" value="Exo_endo_phos_3"/>
    <property type="match status" value="1"/>
</dbReference>
<protein>
    <submittedName>
        <fullName evidence="3">Endonuclease/exonuclease/phosphatase family protein</fullName>
    </submittedName>
</protein>
<keyword evidence="1" id="KW-0732">Signal</keyword>
<feature type="signal peptide" evidence="1">
    <location>
        <begin position="1"/>
        <end position="20"/>
    </location>
</feature>
<feature type="domain" description="Endonuclease/exonuclease/phosphatase" evidence="2">
    <location>
        <begin position="29"/>
        <end position="345"/>
    </location>
</feature>
<keyword evidence="4" id="KW-1185">Reference proteome</keyword>
<dbReference type="GO" id="GO:0004527">
    <property type="term" value="F:exonuclease activity"/>
    <property type="evidence" value="ECO:0007669"/>
    <property type="project" value="UniProtKB-KW"/>
</dbReference>
<dbReference type="HOGENOM" id="CLU_058239_1_0_10"/>
<dbReference type="PANTHER" id="PTHR42834">
    <property type="entry name" value="ENDONUCLEASE/EXONUCLEASE/PHOSPHATASE FAMILY PROTEIN (AFU_ORTHOLOGUE AFUA_3G09210)"/>
    <property type="match status" value="1"/>
</dbReference>
<dbReference type="InterPro" id="IPR005135">
    <property type="entry name" value="Endo/exonuclease/phosphatase"/>
</dbReference>
<keyword evidence="3" id="KW-0378">Hydrolase</keyword>
<name>D1PXK6_9BACT</name>
<sequence length="361" mass="40493">MKQKVMLFALMLSAMLSVSAQKKFSVYAVGFYNQENLFDTCHDEGKNDHEFLPTGSYRWDGLKYTRKLRNMARALSDMGTGTLPGVGCAIIGLSEVENAKVLTDLCNQPELQARNYQFCHVEGPDKRGIDCAVLYNPSLFRVKDVKLVPYVPTEKQNSDFKTRGFLTVSGELAGEHVAVIVCHLPSRFSGSYYREVGAAQAKAVKDSLLQNDKNCKVFVMGDMNDDPTNKSMCEILRGKEDIAKVGEGDMYNPWYNILTKQGTGTLMYQGGWNLFDQILLSPNLLNPKGSRDFRELKYWKCEIQRMPYLFQTEGKYKGSPKRTTAGGVWLDGYSDHLPVCVYLVKEQKPLPPAPSPVGEGE</sequence>
<dbReference type="Gene3D" id="3.60.10.10">
    <property type="entry name" value="Endonuclease/exonuclease/phosphatase"/>
    <property type="match status" value="1"/>
</dbReference>
<organism evidence="3 4">
    <name type="scientific">Hallella bergensis DSM 17361</name>
    <dbReference type="NCBI Taxonomy" id="585502"/>
    <lineage>
        <taxon>Bacteria</taxon>
        <taxon>Pseudomonadati</taxon>
        <taxon>Bacteroidota</taxon>
        <taxon>Bacteroidia</taxon>
        <taxon>Bacteroidales</taxon>
        <taxon>Prevotellaceae</taxon>
        <taxon>Hallella</taxon>
    </lineage>
</organism>
<dbReference type="EMBL" id="ACKS01000071">
    <property type="protein sequence ID" value="EFA43830.1"/>
    <property type="molecule type" value="Genomic_DNA"/>
</dbReference>
<keyword evidence="3" id="KW-0540">Nuclease</keyword>
<gene>
    <name evidence="3" type="ORF">HMPREF0645_1691</name>
</gene>
<evidence type="ECO:0000259" key="2">
    <source>
        <dbReference type="Pfam" id="PF19580"/>
    </source>
</evidence>
<evidence type="ECO:0000313" key="3">
    <source>
        <dbReference type="EMBL" id="EFA43830.1"/>
    </source>
</evidence>
<comment type="caution">
    <text evidence="3">The sequence shown here is derived from an EMBL/GenBank/DDBJ whole genome shotgun (WGS) entry which is preliminary data.</text>
</comment>
<dbReference type="OrthoDB" id="9802724at2"/>
<dbReference type="Proteomes" id="UP000003160">
    <property type="component" value="Unassembled WGS sequence"/>
</dbReference>
<evidence type="ECO:0000313" key="4">
    <source>
        <dbReference type="Proteomes" id="UP000003160"/>
    </source>
</evidence>
<dbReference type="InterPro" id="IPR036691">
    <property type="entry name" value="Endo/exonu/phosph_ase_sf"/>
</dbReference>
<dbReference type="AlphaFoldDB" id="D1PXK6"/>
<reference evidence="3 4" key="1">
    <citation type="submission" date="2009-10" db="EMBL/GenBank/DDBJ databases">
        <authorList>
            <person name="Qin X."/>
            <person name="Bachman B."/>
            <person name="Battles P."/>
            <person name="Bell A."/>
            <person name="Bess C."/>
            <person name="Bickham C."/>
            <person name="Chaboub L."/>
            <person name="Chen D."/>
            <person name="Coyle M."/>
            <person name="Deiros D.R."/>
            <person name="Dinh H."/>
            <person name="Forbes L."/>
            <person name="Fowler G."/>
            <person name="Francisco L."/>
            <person name="Fu Q."/>
            <person name="Gubbala S."/>
            <person name="Hale W."/>
            <person name="Han Y."/>
            <person name="Hemphill L."/>
            <person name="Highlander S.K."/>
            <person name="Hirani K."/>
            <person name="Hogues M."/>
            <person name="Jackson L."/>
            <person name="Jakkamsetti A."/>
            <person name="Javaid M."/>
            <person name="Jiang H."/>
            <person name="Korchina V."/>
            <person name="Kovar C."/>
            <person name="Lara F."/>
            <person name="Lee S."/>
            <person name="Mata R."/>
            <person name="Mathew T."/>
            <person name="Moen C."/>
            <person name="Morales K."/>
            <person name="Munidasa M."/>
            <person name="Nazareth L."/>
            <person name="Ngo R."/>
            <person name="Nguyen L."/>
            <person name="Okwuonu G."/>
            <person name="Ongeri F."/>
            <person name="Patil S."/>
            <person name="Petrosino J."/>
            <person name="Pham C."/>
            <person name="Pham P."/>
            <person name="Pu L.-L."/>
            <person name="Puazo M."/>
            <person name="Raj R."/>
            <person name="Reid J."/>
            <person name="Rouhana J."/>
            <person name="Saada N."/>
            <person name="Shang Y."/>
            <person name="Simmons D."/>
            <person name="Thornton R."/>
            <person name="Warren J."/>
            <person name="Weissenberger G."/>
            <person name="Zhang J."/>
            <person name="Zhang L."/>
            <person name="Zhou C."/>
            <person name="Zhu D."/>
            <person name="Muzny D."/>
            <person name="Worley K."/>
            <person name="Gibbs R."/>
        </authorList>
    </citation>
    <scope>NUCLEOTIDE SEQUENCE [LARGE SCALE GENOMIC DNA]</scope>
    <source>
        <strain evidence="3 4">DSM 17361</strain>
    </source>
</reference>
<evidence type="ECO:0000256" key="1">
    <source>
        <dbReference type="SAM" id="SignalP"/>
    </source>
</evidence>
<dbReference type="RefSeq" id="WP_007173794.1">
    <property type="nucleotide sequence ID" value="NZ_GG704781.1"/>
</dbReference>
<dbReference type="SUPFAM" id="SSF56219">
    <property type="entry name" value="DNase I-like"/>
    <property type="match status" value="1"/>
</dbReference>
<dbReference type="GO" id="GO:0004519">
    <property type="term" value="F:endonuclease activity"/>
    <property type="evidence" value="ECO:0007669"/>
    <property type="project" value="UniProtKB-KW"/>
</dbReference>
<keyword evidence="3" id="KW-0269">Exonuclease</keyword>
<dbReference type="eggNOG" id="COG2374">
    <property type="taxonomic scope" value="Bacteria"/>
</dbReference>
<keyword evidence="3" id="KW-0255">Endonuclease</keyword>
<dbReference type="PANTHER" id="PTHR42834:SF1">
    <property type="entry name" value="ENDONUCLEASE_EXONUCLEASE_PHOSPHATASE FAMILY PROTEIN (AFU_ORTHOLOGUE AFUA_3G09210)"/>
    <property type="match status" value="1"/>
</dbReference>